<dbReference type="InterPro" id="IPR000340">
    <property type="entry name" value="Dual-sp_phosphatase_cat-dom"/>
</dbReference>
<reference evidence="7 8" key="1">
    <citation type="submission" date="2019-07" db="EMBL/GenBank/DDBJ databases">
        <title>Finished genome of Venturia effusa.</title>
        <authorList>
            <person name="Young C.A."/>
            <person name="Cox M.P."/>
            <person name="Ganley A.R.D."/>
            <person name="David W.J."/>
        </authorList>
    </citation>
    <scope>NUCLEOTIDE SEQUENCE [LARGE SCALE GENOMIC DNA]</scope>
    <source>
        <strain evidence="8">albino</strain>
    </source>
</reference>
<dbReference type="STRING" id="50376.A0A517L558"/>
<evidence type="ECO:0000256" key="4">
    <source>
        <dbReference type="ARBA" id="ARBA00022912"/>
    </source>
</evidence>
<dbReference type="CDD" id="cd14498">
    <property type="entry name" value="DSP"/>
    <property type="match status" value="1"/>
</dbReference>
<sequence length="289" mass="33535">MSYKTISKIQPGLFLSGYEPAYDEAVVRKCGITHIVKVALESTFKGVTPKRNFDINGYLHIEIRDRSYERMYPYFHQIARFINDAHANGGVVLVHCQMGVSRSATAVLAHLMINKGHKLARASEIVADGRRIVNPKWNFVLELRMLERDLFGGENFDLHCRISNDDQGHTYALDWKYSLRELQDGWLDQEDFTTDITKRSYGLNTGLYRLVRDKLLEAARTDITSGEAESHLREVICAWFRLQHHSQRERAMLFRILWRALLEHNDMSPTKLSIMLDAIFTSHEYQLFV</sequence>
<feature type="domain" description="Tyrosine-protein phosphatase" evidence="5">
    <location>
        <begin position="5"/>
        <end position="152"/>
    </location>
</feature>
<dbReference type="InterPro" id="IPR020422">
    <property type="entry name" value="TYR_PHOSPHATASE_DUAL_dom"/>
</dbReference>
<dbReference type="PROSITE" id="PS00383">
    <property type="entry name" value="TYR_PHOSPHATASE_1"/>
    <property type="match status" value="1"/>
</dbReference>
<dbReference type="InterPro" id="IPR000387">
    <property type="entry name" value="Tyr_Pase_dom"/>
</dbReference>
<dbReference type="SMART" id="SM00195">
    <property type="entry name" value="DSPc"/>
    <property type="match status" value="1"/>
</dbReference>
<name>A0A517L558_9PEZI</name>
<dbReference type="PROSITE" id="PS50054">
    <property type="entry name" value="TYR_PHOSPHATASE_DUAL"/>
    <property type="match status" value="1"/>
</dbReference>
<keyword evidence="8" id="KW-1185">Reference proteome</keyword>
<evidence type="ECO:0000313" key="8">
    <source>
        <dbReference type="Proteomes" id="UP000316270"/>
    </source>
</evidence>
<feature type="domain" description="Tyrosine specific protein phosphatases" evidence="6">
    <location>
        <begin position="73"/>
        <end position="130"/>
    </location>
</feature>
<accession>A0A517L558</accession>
<protein>
    <recommendedName>
        <fullName evidence="2">protein-tyrosine-phosphatase</fullName>
        <ecNumber evidence="2">3.1.3.48</ecNumber>
    </recommendedName>
</protein>
<proteinExistence type="inferred from homology"/>
<evidence type="ECO:0000256" key="2">
    <source>
        <dbReference type="ARBA" id="ARBA00013064"/>
    </source>
</evidence>
<evidence type="ECO:0000256" key="3">
    <source>
        <dbReference type="ARBA" id="ARBA00022801"/>
    </source>
</evidence>
<dbReference type="Pfam" id="PF00782">
    <property type="entry name" value="DSPc"/>
    <property type="match status" value="1"/>
</dbReference>
<dbReference type="AlphaFoldDB" id="A0A517L558"/>
<dbReference type="GO" id="GO:0005737">
    <property type="term" value="C:cytoplasm"/>
    <property type="evidence" value="ECO:0007669"/>
    <property type="project" value="TreeGrafter"/>
</dbReference>
<dbReference type="PANTHER" id="PTHR10159:SF529">
    <property type="entry name" value="TYROSINE-PROTEIN PHOSPHATASE DOMAIN-CONTAINING PROTEIN"/>
    <property type="match status" value="1"/>
</dbReference>
<dbReference type="PROSITE" id="PS50056">
    <property type="entry name" value="TYR_PHOSPHATASE_2"/>
    <property type="match status" value="1"/>
</dbReference>
<evidence type="ECO:0000259" key="5">
    <source>
        <dbReference type="PROSITE" id="PS50054"/>
    </source>
</evidence>
<dbReference type="InterPro" id="IPR016130">
    <property type="entry name" value="Tyr_Pase_AS"/>
</dbReference>
<dbReference type="EMBL" id="CP042189">
    <property type="protein sequence ID" value="QDS70751.1"/>
    <property type="molecule type" value="Genomic_DNA"/>
</dbReference>
<evidence type="ECO:0000313" key="7">
    <source>
        <dbReference type="EMBL" id="QDS70751.1"/>
    </source>
</evidence>
<dbReference type="InterPro" id="IPR029021">
    <property type="entry name" value="Prot-tyrosine_phosphatase-like"/>
</dbReference>
<dbReference type="OrthoDB" id="10252009at2759"/>
<evidence type="ECO:0000256" key="1">
    <source>
        <dbReference type="ARBA" id="ARBA00008601"/>
    </source>
</evidence>
<keyword evidence="3" id="KW-0378">Hydrolase</keyword>
<dbReference type="GO" id="GO:0043409">
    <property type="term" value="P:negative regulation of MAPK cascade"/>
    <property type="evidence" value="ECO:0007669"/>
    <property type="project" value="TreeGrafter"/>
</dbReference>
<gene>
    <name evidence="7" type="ORF">FKW77_003444</name>
</gene>
<dbReference type="GO" id="GO:0004725">
    <property type="term" value="F:protein tyrosine phosphatase activity"/>
    <property type="evidence" value="ECO:0007669"/>
    <property type="project" value="UniProtKB-EC"/>
</dbReference>
<keyword evidence="4" id="KW-0904">Protein phosphatase</keyword>
<evidence type="ECO:0000259" key="6">
    <source>
        <dbReference type="PROSITE" id="PS50056"/>
    </source>
</evidence>
<dbReference type="SUPFAM" id="SSF52799">
    <property type="entry name" value="(Phosphotyrosine protein) phosphatases II"/>
    <property type="match status" value="1"/>
</dbReference>
<comment type="similarity">
    <text evidence="1">Belongs to the protein-tyrosine phosphatase family. Non-receptor class dual specificity subfamily.</text>
</comment>
<dbReference type="Proteomes" id="UP000316270">
    <property type="component" value="Chromosome 5"/>
</dbReference>
<dbReference type="Gene3D" id="3.90.190.10">
    <property type="entry name" value="Protein tyrosine phosphatase superfamily"/>
    <property type="match status" value="1"/>
</dbReference>
<dbReference type="PANTHER" id="PTHR10159">
    <property type="entry name" value="DUAL SPECIFICITY PROTEIN PHOSPHATASE"/>
    <property type="match status" value="1"/>
</dbReference>
<organism evidence="7 8">
    <name type="scientific">Venturia effusa</name>
    <dbReference type="NCBI Taxonomy" id="50376"/>
    <lineage>
        <taxon>Eukaryota</taxon>
        <taxon>Fungi</taxon>
        <taxon>Dikarya</taxon>
        <taxon>Ascomycota</taxon>
        <taxon>Pezizomycotina</taxon>
        <taxon>Dothideomycetes</taxon>
        <taxon>Pleosporomycetidae</taxon>
        <taxon>Venturiales</taxon>
        <taxon>Venturiaceae</taxon>
        <taxon>Venturia</taxon>
    </lineage>
</organism>
<dbReference type="EC" id="3.1.3.48" evidence="2"/>